<dbReference type="InterPro" id="IPR050902">
    <property type="entry name" value="ABC_Transporter_SBP"/>
</dbReference>
<dbReference type="Gene3D" id="3.40.50.1980">
    <property type="entry name" value="Nitrogenase molybdenum iron protein domain"/>
    <property type="match status" value="2"/>
</dbReference>
<evidence type="ECO:0000313" key="3">
    <source>
        <dbReference type="Proteomes" id="UP000825258"/>
    </source>
</evidence>
<dbReference type="PROSITE" id="PS50983">
    <property type="entry name" value="FE_B12_PBP"/>
    <property type="match status" value="1"/>
</dbReference>
<evidence type="ECO:0000313" key="2">
    <source>
        <dbReference type="EMBL" id="BCY29636.1"/>
    </source>
</evidence>
<dbReference type="SUPFAM" id="SSF53807">
    <property type="entry name" value="Helical backbone' metal receptor"/>
    <property type="match status" value="1"/>
</dbReference>
<dbReference type="Pfam" id="PF01497">
    <property type="entry name" value="Peripla_BP_2"/>
    <property type="match status" value="1"/>
</dbReference>
<protein>
    <submittedName>
        <fullName evidence="2">ABC transporter substrate-binding protein</fullName>
    </submittedName>
</protein>
<accession>A0ABN6I371</accession>
<sequence>MRWLVLILLTLLTISCNESKSNHEKGANGKELISNAKGLSIKDFDTFKLVTVTNTFPEATENYTYVLHKKGNKLPDSLSKYTSIEIPIQKVIVTSTTHIPSLEMLGVENSLKAFPNTNYVSSEKTRILIENGNVREIGNNQSLNTEIILDIQPDVIVGFSVDGDMKTYKNLERNGQKIILNSDWTEKTPLGKAEWIKFFGALYDKNEQADSIFNKIKTDYLEAVKLAKNTSYSPTIMAGSIYEDQWFLPQGDSWAAYFLIEANGDYLWKDSKGTGSLALSFESVLDKAKDADFWIGPGQFTSIEQILTSNPNYKYFKAVQNKNVYSFSSKKGKTGGVIYYELAPNRPDLVVKDLIKILHPNVLPEYQLYFFEKLN</sequence>
<organism evidence="2 3">
    <name type="scientific">Flavobacterium okayamense</name>
    <dbReference type="NCBI Taxonomy" id="2830782"/>
    <lineage>
        <taxon>Bacteria</taxon>
        <taxon>Pseudomonadati</taxon>
        <taxon>Bacteroidota</taxon>
        <taxon>Flavobacteriia</taxon>
        <taxon>Flavobacteriales</taxon>
        <taxon>Flavobacteriaceae</taxon>
        <taxon>Flavobacterium</taxon>
    </lineage>
</organism>
<dbReference type="InterPro" id="IPR002491">
    <property type="entry name" value="ABC_transptr_periplasmic_BD"/>
</dbReference>
<dbReference type="PROSITE" id="PS51257">
    <property type="entry name" value="PROKAR_LIPOPROTEIN"/>
    <property type="match status" value="1"/>
</dbReference>
<reference evidence="2 3" key="1">
    <citation type="submission" date="2021-06" db="EMBL/GenBank/DDBJ databases">
        <title>Whole genome sequences of Flavobacterium sp. KK2020170 and assembly.</title>
        <authorList>
            <person name="Kitahara K."/>
            <person name="Miyoshi S."/>
            <person name="Uesaka K."/>
        </authorList>
    </citation>
    <scope>NUCLEOTIDE SEQUENCE [LARGE SCALE GENOMIC DNA]</scope>
    <source>
        <strain evidence="2 3">KK2020170</strain>
    </source>
</reference>
<dbReference type="EMBL" id="AP024749">
    <property type="protein sequence ID" value="BCY29636.1"/>
    <property type="molecule type" value="Genomic_DNA"/>
</dbReference>
<proteinExistence type="predicted"/>
<name>A0ABN6I371_9FLAO</name>
<gene>
    <name evidence="2" type="ORF">KK2020170_25040</name>
</gene>
<feature type="domain" description="Fe/B12 periplasmic-binding" evidence="1">
    <location>
        <begin position="90"/>
        <end position="362"/>
    </location>
</feature>
<dbReference type="PANTHER" id="PTHR30535">
    <property type="entry name" value="VITAMIN B12-BINDING PROTEIN"/>
    <property type="match status" value="1"/>
</dbReference>
<evidence type="ECO:0000259" key="1">
    <source>
        <dbReference type="PROSITE" id="PS50983"/>
    </source>
</evidence>
<dbReference type="Proteomes" id="UP000825258">
    <property type="component" value="Chromosome"/>
</dbReference>
<dbReference type="RefSeq" id="WP_221258704.1">
    <property type="nucleotide sequence ID" value="NZ_AP024749.1"/>
</dbReference>
<dbReference type="PANTHER" id="PTHR30535:SF34">
    <property type="entry name" value="MOLYBDATE-BINDING PROTEIN MOLA"/>
    <property type="match status" value="1"/>
</dbReference>
<keyword evidence="3" id="KW-1185">Reference proteome</keyword>